<reference evidence="3" key="2">
    <citation type="submission" date="2015-01" db="EMBL/GenBank/DDBJ databases">
        <title>Evolutionary Origins and Diversification of the Mycorrhizal Mutualists.</title>
        <authorList>
            <consortium name="DOE Joint Genome Institute"/>
            <consortium name="Mycorrhizal Genomics Consortium"/>
            <person name="Kohler A."/>
            <person name="Kuo A."/>
            <person name="Nagy L.G."/>
            <person name="Floudas D."/>
            <person name="Copeland A."/>
            <person name="Barry K.W."/>
            <person name="Cichocki N."/>
            <person name="Veneault-Fourrey C."/>
            <person name="LaButti K."/>
            <person name="Lindquist E.A."/>
            <person name="Lipzen A."/>
            <person name="Lundell T."/>
            <person name="Morin E."/>
            <person name="Murat C."/>
            <person name="Riley R."/>
            <person name="Ohm R."/>
            <person name="Sun H."/>
            <person name="Tunlid A."/>
            <person name="Henrissat B."/>
            <person name="Grigoriev I.V."/>
            <person name="Hibbett D.S."/>
            <person name="Martin F."/>
        </authorList>
    </citation>
    <scope>NUCLEOTIDE SEQUENCE [LARGE SCALE GENOMIC DNA]</scope>
    <source>
        <strain evidence="3">F 1598</strain>
    </source>
</reference>
<dbReference type="Proteomes" id="UP000054166">
    <property type="component" value="Unassembled WGS sequence"/>
</dbReference>
<dbReference type="STRING" id="765440.A0A0C3G1U1"/>
<dbReference type="InterPro" id="IPR011993">
    <property type="entry name" value="PH-like_dom_sf"/>
</dbReference>
<gene>
    <name evidence="2" type="ORF">PILCRDRAFT_178396</name>
</gene>
<dbReference type="InParanoid" id="A0A0C3G1U1"/>
<dbReference type="HOGENOM" id="CLU_1042474_0_0_1"/>
<feature type="compositionally biased region" description="Polar residues" evidence="1">
    <location>
        <begin position="9"/>
        <end position="21"/>
    </location>
</feature>
<evidence type="ECO:0008006" key="4">
    <source>
        <dbReference type="Google" id="ProtNLM"/>
    </source>
</evidence>
<dbReference type="SUPFAM" id="SSF50729">
    <property type="entry name" value="PH domain-like"/>
    <property type="match status" value="1"/>
</dbReference>
<proteinExistence type="predicted"/>
<name>A0A0C3G1U1_PILCF</name>
<dbReference type="EMBL" id="KN832973">
    <property type="protein sequence ID" value="KIM90275.1"/>
    <property type="molecule type" value="Genomic_DNA"/>
</dbReference>
<evidence type="ECO:0000313" key="3">
    <source>
        <dbReference type="Proteomes" id="UP000054166"/>
    </source>
</evidence>
<evidence type="ECO:0000313" key="2">
    <source>
        <dbReference type="EMBL" id="KIM90275.1"/>
    </source>
</evidence>
<sequence length="267" mass="28971">MKQKRCPQTIKQRSKTPTINDHVNGCKQSIEDVNKVVEQSRTLVTPPPSPSPPTRAIGFAAFAGTGSPFMVSSFTPHGTTASPIPQRPVWCSNGNAFSDQLLPLFSSSQAVDSTAAASGSINEKPPVENFAGSNAALAAMETPVKATVAHLTGEEDETVKSELKGIKLFVKRGAKGFTGGMPGHLKLLARAGGDEERLLFRREPLWKVSMNVLVRPTVRCTFDEEDSVLRIILKEAVEYGDEAAEPRPQELVVYALKVCYNFWCDLA</sequence>
<protein>
    <recommendedName>
        <fullName evidence="4">RanBD1 domain-containing protein</fullName>
    </recommendedName>
</protein>
<dbReference type="OrthoDB" id="2357150at2759"/>
<dbReference type="Gene3D" id="2.30.29.30">
    <property type="entry name" value="Pleckstrin-homology domain (PH domain)/Phosphotyrosine-binding domain (PTB)"/>
    <property type="match status" value="1"/>
</dbReference>
<reference evidence="2 3" key="1">
    <citation type="submission" date="2014-04" db="EMBL/GenBank/DDBJ databases">
        <authorList>
            <consortium name="DOE Joint Genome Institute"/>
            <person name="Kuo A."/>
            <person name="Tarkka M."/>
            <person name="Buscot F."/>
            <person name="Kohler A."/>
            <person name="Nagy L.G."/>
            <person name="Floudas D."/>
            <person name="Copeland A."/>
            <person name="Barry K.W."/>
            <person name="Cichocki N."/>
            <person name="Veneault-Fourrey C."/>
            <person name="LaButti K."/>
            <person name="Lindquist E.A."/>
            <person name="Lipzen A."/>
            <person name="Lundell T."/>
            <person name="Morin E."/>
            <person name="Murat C."/>
            <person name="Sun H."/>
            <person name="Tunlid A."/>
            <person name="Henrissat B."/>
            <person name="Grigoriev I.V."/>
            <person name="Hibbett D.S."/>
            <person name="Martin F."/>
            <person name="Nordberg H.P."/>
            <person name="Cantor M.N."/>
            <person name="Hua S.X."/>
        </authorList>
    </citation>
    <scope>NUCLEOTIDE SEQUENCE [LARGE SCALE GENOMIC DNA]</scope>
    <source>
        <strain evidence="2 3">F 1598</strain>
    </source>
</reference>
<dbReference type="AlphaFoldDB" id="A0A0C3G1U1"/>
<accession>A0A0C3G1U1</accession>
<evidence type="ECO:0000256" key="1">
    <source>
        <dbReference type="SAM" id="MobiDB-lite"/>
    </source>
</evidence>
<feature type="region of interest" description="Disordered" evidence="1">
    <location>
        <begin position="1"/>
        <end position="24"/>
    </location>
</feature>
<organism evidence="2 3">
    <name type="scientific">Piloderma croceum (strain F 1598)</name>
    <dbReference type="NCBI Taxonomy" id="765440"/>
    <lineage>
        <taxon>Eukaryota</taxon>
        <taxon>Fungi</taxon>
        <taxon>Dikarya</taxon>
        <taxon>Basidiomycota</taxon>
        <taxon>Agaricomycotina</taxon>
        <taxon>Agaricomycetes</taxon>
        <taxon>Agaricomycetidae</taxon>
        <taxon>Atheliales</taxon>
        <taxon>Atheliaceae</taxon>
        <taxon>Piloderma</taxon>
    </lineage>
</organism>
<keyword evidence="3" id="KW-1185">Reference proteome</keyword>